<dbReference type="Pfam" id="PF01754">
    <property type="entry name" value="zf-A20"/>
    <property type="match status" value="1"/>
</dbReference>
<evidence type="ECO:0000256" key="5">
    <source>
        <dbReference type="SAM" id="MobiDB-lite"/>
    </source>
</evidence>
<evidence type="ECO:0000256" key="1">
    <source>
        <dbReference type="ARBA" id="ARBA00022723"/>
    </source>
</evidence>
<dbReference type="GO" id="GO:0008270">
    <property type="term" value="F:zinc ion binding"/>
    <property type="evidence" value="ECO:0007669"/>
    <property type="project" value="UniProtKB-KW"/>
</dbReference>
<feature type="domain" description="AN1-type" evidence="7">
    <location>
        <begin position="255"/>
        <end position="301"/>
    </location>
</feature>
<feature type="region of interest" description="Disordered" evidence="5">
    <location>
        <begin position="149"/>
        <end position="172"/>
    </location>
</feature>
<dbReference type="InterPro" id="IPR002653">
    <property type="entry name" value="Znf_A20"/>
</dbReference>
<feature type="region of interest" description="Disordered" evidence="5">
    <location>
        <begin position="216"/>
        <end position="254"/>
    </location>
</feature>
<accession>A0A182UYS6</accession>
<dbReference type="InterPro" id="IPR050652">
    <property type="entry name" value="AN1_A20_ZnFinger"/>
</dbReference>
<name>A0A182UYS6_ANOME</name>
<proteinExistence type="predicted"/>
<dbReference type="PROSITE" id="PS51036">
    <property type="entry name" value="ZF_A20"/>
    <property type="match status" value="1"/>
</dbReference>
<evidence type="ECO:0000259" key="6">
    <source>
        <dbReference type="PROSITE" id="PS51036"/>
    </source>
</evidence>
<dbReference type="SUPFAM" id="SSF118310">
    <property type="entry name" value="AN1-like Zinc finger"/>
    <property type="match status" value="1"/>
</dbReference>
<dbReference type="SMART" id="SM00154">
    <property type="entry name" value="ZnF_AN1"/>
    <property type="match status" value="1"/>
</dbReference>
<dbReference type="SUPFAM" id="SSF57716">
    <property type="entry name" value="Glucocorticoid receptor-like (DNA-binding domain)"/>
    <property type="match status" value="1"/>
</dbReference>
<feature type="domain" description="A20-type" evidence="6">
    <location>
        <begin position="6"/>
        <end position="40"/>
    </location>
</feature>
<dbReference type="Gene3D" id="4.10.1110.10">
    <property type="entry name" value="AN1-like Zinc finger"/>
    <property type="match status" value="1"/>
</dbReference>
<feature type="compositionally biased region" description="Low complexity" evidence="5">
    <location>
        <begin position="78"/>
        <end position="101"/>
    </location>
</feature>
<evidence type="ECO:0000313" key="9">
    <source>
        <dbReference type="Proteomes" id="UP000075903"/>
    </source>
</evidence>
<dbReference type="GO" id="GO:0003677">
    <property type="term" value="F:DNA binding"/>
    <property type="evidence" value="ECO:0007669"/>
    <property type="project" value="InterPro"/>
</dbReference>
<dbReference type="VEuPathDB" id="VectorBase:AMEM21_013467"/>
<dbReference type="STRING" id="30066.A0A182UYS6"/>
<evidence type="ECO:0000256" key="4">
    <source>
        <dbReference type="PROSITE-ProRule" id="PRU00449"/>
    </source>
</evidence>
<evidence type="ECO:0000256" key="3">
    <source>
        <dbReference type="ARBA" id="ARBA00022833"/>
    </source>
</evidence>
<dbReference type="SMART" id="SM00259">
    <property type="entry name" value="ZnF_A20"/>
    <property type="match status" value="1"/>
</dbReference>
<feature type="region of interest" description="Disordered" evidence="5">
    <location>
        <begin position="39"/>
        <end position="101"/>
    </location>
</feature>
<dbReference type="PANTHER" id="PTHR10634:SF149">
    <property type="entry name" value="AN1-TYPE DOMAIN-CONTAINING PROTEIN-RELATED"/>
    <property type="match status" value="1"/>
</dbReference>
<dbReference type="Proteomes" id="UP000075903">
    <property type="component" value="Unassembled WGS sequence"/>
</dbReference>
<sequence>MERESNAMQPMCRSGCGFYGNPAQDGLCSVCYKDVLRKKQQPPVSSTPSSNNAPQAPPSGQSVTASSVSIRPVVTPQSFASSIASSNTTTTSASSASASAASPSASSCAASANNPVVSATYTAQPTVHSALFCSDKDDECLPEEKCHTIAFGDSVSEEEEQEDENDDEEEEEEIVCYEIDLIDDSGPIDNVLHLAKQQEVTHDNEQQLVVIMENLSDEDDESKISADDSGSLGGHSNNSSIADNEDKDGDKEDAKKKKNRCATCRKKVGLTGFECRCGGLFCAIHRYSDKHECSFDYRELGAAEIRRNNPVVVGEKIQKI</sequence>
<reference evidence="8" key="1">
    <citation type="submission" date="2020-05" db="UniProtKB">
        <authorList>
            <consortium name="EnsemblMetazoa"/>
        </authorList>
    </citation>
    <scope>IDENTIFICATION</scope>
    <source>
        <strain evidence="8">MAF</strain>
    </source>
</reference>
<dbReference type="InterPro" id="IPR035896">
    <property type="entry name" value="AN1-like_Znf"/>
</dbReference>
<dbReference type="Gene3D" id="1.20.5.4770">
    <property type="match status" value="1"/>
</dbReference>
<dbReference type="AlphaFoldDB" id="A0A182UYS6"/>
<keyword evidence="9" id="KW-1185">Reference proteome</keyword>
<feature type="compositionally biased region" description="Polar residues" evidence="5">
    <location>
        <begin position="60"/>
        <end position="69"/>
    </location>
</feature>
<keyword evidence="2 4" id="KW-0863">Zinc-finger</keyword>
<dbReference type="VEuPathDB" id="VectorBase:AMEM005973"/>
<feature type="compositionally biased region" description="Acidic residues" evidence="5">
    <location>
        <begin position="155"/>
        <end position="172"/>
    </location>
</feature>
<organism evidence="8 9">
    <name type="scientific">Anopheles merus</name>
    <name type="common">Mosquito</name>
    <dbReference type="NCBI Taxonomy" id="30066"/>
    <lineage>
        <taxon>Eukaryota</taxon>
        <taxon>Metazoa</taxon>
        <taxon>Ecdysozoa</taxon>
        <taxon>Arthropoda</taxon>
        <taxon>Hexapoda</taxon>
        <taxon>Insecta</taxon>
        <taxon>Pterygota</taxon>
        <taxon>Neoptera</taxon>
        <taxon>Endopterygota</taxon>
        <taxon>Diptera</taxon>
        <taxon>Nematocera</taxon>
        <taxon>Culicoidea</taxon>
        <taxon>Culicidae</taxon>
        <taxon>Anophelinae</taxon>
        <taxon>Anopheles</taxon>
    </lineage>
</organism>
<protein>
    <recommendedName>
        <fullName evidence="10">AN1-type domain-containing protein</fullName>
    </recommendedName>
</protein>
<evidence type="ECO:0000313" key="8">
    <source>
        <dbReference type="EnsemblMetazoa" id="AMEM005973-PA"/>
    </source>
</evidence>
<dbReference type="InterPro" id="IPR000058">
    <property type="entry name" value="Znf_AN1"/>
</dbReference>
<evidence type="ECO:0000259" key="7">
    <source>
        <dbReference type="PROSITE" id="PS51039"/>
    </source>
</evidence>
<dbReference type="FunFam" id="4.10.1110.10:FF:000001">
    <property type="entry name" value="Zinc finger AN1-type containing 6"/>
    <property type="match status" value="1"/>
</dbReference>
<dbReference type="PROSITE" id="PS51039">
    <property type="entry name" value="ZF_AN1"/>
    <property type="match status" value="1"/>
</dbReference>
<evidence type="ECO:0000256" key="2">
    <source>
        <dbReference type="ARBA" id="ARBA00022771"/>
    </source>
</evidence>
<keyword evidence="1" id="KW-0479">Metal-binding</keyword>
<dbReference type="PANTHER" id="PTHR10634">
    <property type="entry name" value="AN1-TYPE ZINC FINGER PROTEIN"/>
    <property type="match status" value="1"/>
</dbReference>
<keyword evidence="3" id="KW-0862">Zinc</keyword>
<dbReference type="EnsemblMetazoa" id="AMEM005973-RA">
    <property type="protein sequence ID" value="AMEM005973-PA"/>
    <property type="gene ID" value="AMEM005973"/>
</dbReference>
<evidence type="ECO:0008006" key="10">
    <source>
        <dbReference type="Google" id="ProtNLM"/>
    </source>
</evidence>
<dbReference type="Pfam" id="PF01428">
    <property type="entry name" value="zf-AN1"/>
    <property type="match status" value="1"/>
</dbReference>